<dbReference type="InterPro" id="IPR004556">
    <property type="entry name" value="HemK-like"/>
</dbReference>
<comment type="catalytic activity">
    <reaction evidence="4">
        <text>L-glutaminyl-[peptide chain release factor] + S-adenosyl-L-methionine = N(5)-methyl-L-glutaminyl-[peptide chain release factor] + S-adenosyl-L-homocysteine + H(+)</text>
        <dbReference type="Rhea" id="RHEA:42896"/>
        <dbReference type="Rhea" id="RHEA-COMP:10271"/>
        <dbReference type="Rhea" id="RHEA-COMP:10272"/>
        <dbReference type="ChEBI" id="CHEBI:15378"/>
        <dbReference type="ChEBI" id="CHEBI:30011"/>
        <dbReference type="ChEBI" id="CHEBI:57856"/>
        <dbReference type="ChEBI" id="CHEBI:59789"/>
        <dbReference type="ChEBI" id="CHEBI:61891"/>
        <dbReference type="EC" id="2.1.1.297"/>
    </reaction>
</comment>
<dbReference type="EMBL" id="JBHTJO010000001">
    <property type="protein sequence ID" value="MFD0986201.1"/>
    <property type="molecule type" value="Genomic_DNA"/>
</dbReference>
<evidence type="ECO:0000313" key="7">
    <source>
        <dbReference type="EMBL" id="MFD0986201.1"/>
    </source>
</evidence>
<dbReference type="Pfam" id="PF13847">
    <property type="entry name" value="Methyltransf_31"/>
    <property type="match status" value="1"/>
</dbReference>
<dbReference type="Gene3D" id="1.10.8.10">
    <property type="entry name" value="DNA helicase RuvA subunit, C-terminal domain"/>
    <property type="match status" value="1"/>
</dbReference>
<keyword evidence="1 4" id="KW-0489">Methyltransferase</keyword>
<dbReference type="InterPro" id="IPR040758">
    <property type="entry name" value="PrmC_N"/>
</dbReference>
<dbReference type="SUPFAM" id="SSF53335">
    <property type="entry name" value="S-adenosyl-L-methionine-dependent methyltransferases"/>
    <property type="match status" value="1"/>
</dbReference>
<evidence type="ECO:0000259" key="5">
    <source>
        <dbReference type="Pfam" id="PF13847"/>
    </source>
</evidence>
<accession>A0ABW3J7X8</accession>
<protein>
    <recommendedName>
        <fullName evidence="4">Release factor glutamine methyltransferase</fullName>
        <shortName evidence="4">RF MTase</shortName>
        <ecNumber evidence="4">2.1.1.297</ecNumber>
    </recommendedName>
    <alternativeName>
        <fullName evidence="4">N5-glutamine methyltransferase PrmC</fullName>
    </alternativeName>
    <alternativeName>
        <fullName evidence="4">Protein-(glutamine-N5) MTase PrmC</fullName>
    </alternativeName>
    <alternativeName>
        <fullName evidence="4">Protein-glutamine N-methyltransferase PrmC</fullName>
    </alternativeName>
</protein>
<feature type="binding site" evidence="4">
    <location>
        <position position="207"/>
    </location>
    <ligand>
        <name>S-adenosyl-L-methionine</name>
        <dbReference type="ChEBI" id="CHEBI:59789"/>
    </ligand>
</feature>
<evidence type="ECO:0000256" key="2">
    <source>
        <dbReference type="ARBA" id="ARBA00022679"/>
    </source>
</evidence>
<dbReference type="PROSITE" id="PS00092">
    <property type="entry name" value="N6_MTASE"/>
    <property type="match status" value="1"/>
</dbReference>
<comment type="similarity">
    <text evidence="4">Belongs to the protein N5-glutamine methyltransferase family. PrmC subfamily.</text>
</comment>
<evidence type="ECO:0000256" key="1">
    <source>
        <dbReference type="ARBA" id="ARBA00022603"/>
    </source>
</evidence>
<dbReference type="InterPro" id="IPR002052">
    <property type="entry name" value="DNA_methylase_N6_adenine_CS"/>
</dbReference>
<keyword evidence="8" id="KW-1185">Reference proteome</keyword>
<dbReference type="RefSeq" id="WP_379085877.1">
    <property type="nucleotide sequence ID" value="NZ_JBHTJO010000001.1"/>
</dbReference>
<evidence type="ECO:0000259" key="6">
    <source>
        <dbReference type="Pfam" id="PF17827"/>
    </source>
</evidence>
<dbReference type="CDD" id="cd02440">
    <property type="entry name" value="AdoMet_MTases"/>
    <property type="match status" value="1"/>
</dbReference>
<reference evidence="8" key="1">
    <citation type="journal article" date="2019" name="Int. J. Syst. Evol. Microbiol.">
        <title>The Global Catalogue of Microorganisms (GCM) 10K type strain sequencing project: providing services to taxonomists for standard genome sequencing and annotation.</title>
        <authorList>
            <consortium name="The Broad Institute Genomics Platform"/>
            <consortium name="The Broad Institute Genome Sequencing Center for Infectious Disease"/>
            <person name="Wu L."/>
            <person name="Ma J."/>
        </authorList>
    </citation>
    <scope>NUCLEOTIDE SEQUENCE [LARGE SCALE GENOMIC DNA]</scope>
    <source>
        <strain evidence="8">CCUG 61697</strain>
    </source>
</reference>
<dbReference type="NCBIfam" id="TIGR03534">
    <property type="entry name" value="RF_mod_PrmC"/>
    <property type="match status" value="1"/>
</dbReference>
<feature type="binding site" evidence="4">
    <location>
        <position position="180"/>
    </location>
    <ligand>
        <name>S-adenosyl-L-methionine</name>
        <dbReference type="ChEBI" id="CHEBI:59789"/>
    </ligand>
</feature>
<evidence type="ECO:0000256" key="3">
    <source>
        <dbReference type="ARBA" id="ARBA00022691"/>
    </source>
</evidence>
<dbReference type="HAMAP" id="MF_02126">
    <property type="entry name" value="RF_methyltr_PrmC"/>
    <property type="match status" value="1"/>
</dbReference>
<dbReference type="Pfam" id="PF17827">
    <property type="entry name" value="PrmC_N"/>
    <property type="match status" value="1"/>
</dbReference>
<keyword evidence="2 4" id="KW-0808">Transferase</keyword>
<dbReference type="EC" id="2.1.1.297" evidence="4"/>
<evidence type="ECO:0000256" key="4">
    <source>
        <dbReference type="HAMAP-Rule" id="MF_02126"/>
    </source>
</evidence>
<dbReference type="Gene3D" id="3.40.50.150">
    <property type="entry name" value="Vaccinia Virus protein VP39"/>
    <property type="match status" value="1"/>
</dbReference>
<comment type="caution">
    <text evidence="7">The sequence shown here is derived from an EMBL/GenBank/DDBJ whole genome shotgun (WGS) entry which is preliminary data.</text>
</comment>
<organism evidence="7 8">
    <name type="scientific">Methyloligella solikamskensis</name>
    <dbReference type="NCBI Taxonomy" id="1177756"/>
    <lineage>
        <taxon>Bacteria</taxon>
        <taxon>Pseudomonadati</taxon>
        <taxon>Pseudomonadota</taxon>
        <taxon>Alphaproteobacteria</taxon>
        <taxon>Hyphomicrobiales</taxon>
        <taxon>Hyphomicrobiaceae</taxon>
        <taxon>Methyloligella</taxon>
    </lineage>
</organism>
<sequence>MAKPPFQGATFREAVPAAARRLEASGVETAMLDARLLLFASANIGPEDYIRDPNHSLIDTAAERFADFVTRREAGAPVSRILGSREFYGRSFSLSEGTLDPRPDTETLIEAVIKSPLAKGAPRILDLGVGSGAILLTLLAEIDGATGVGIDRSEDAIKTACENAQALGLGDRAAFCCGDWLAPIDGLASDDGLVSDDGLAFDIVVANPPYIASDEIAALAVEVREHDPVLALDGGADGLAAYREILSAIPRILAPGGALFFEIGETQAESVAALMRDAGLELEEGVWLSRDLAGRPRCLAGKRQVRRSGAVSGRGKKELGTAAASG</sequence>
<dbReference type="NCBIfam" id="TIGR00536">
    <property type="entry name" value="hemK_fam"/>
    <property type="match status" value="1"/>
</dbReference>
<dbReference type="InterPro" id="IPR019874">
    <property type="entry name" value="RF_methyltr_PrmC"/>
</dbReference>
<gene>
    <name evidence="4 7" type="primary">prmC</name>
    <name evidence="7" type="ORF">ACFQ2F_03710</name>
</gene>
<feature type="domain" description="Release factor glutamine methyltransferase N-terminal" evidence="6">
    <location>
        <begin position="14"/>
        <end position="83"/>
    </location>
</feature>
<feature type="binding site" evidence="4">
    <location>
        <begin position="207"/>
        <end position="210"/>
    </location>
    <ligand>
        <name>substrate</name>
    </ligand>
</feature>
<feature type="binding site" evidence="4">
    <location>
        <begin position="128"/>
        <end position="132"/>
    </location>
    <ligand>
        <name>S-adenosyl-L-methionine</name>
        <dbReference type="ChEBI" id="CHEBI:59789"/>
    </ligand>
</feature>
<dbReference type="InterPro" id="IPR025714">
    <property type="entry name" value="Methyltranfer_dom"/>
</dbReference>
<dbReference type="GO" id="GO:0032259">
    <property type="term" value="P:methylation"/>
    <property type="evidence" value="ECO:0007669"/>
    <property type="project" value="UniProtKB-KW"/>
</dbReference>
<proteinExistence type="inferred from homology"/>
<evidence type="ECO:0000313" key="8">
    <source>
        <dbReference type="Proteomes" id="UP001597102"/>
    </source>
</evidence>
<dbReference type="InterPro" id="IPR050320">
    <property type="entry name" value="N5-glutamine_MTase"/>
</dbReference>
<feature type="domain" description="Methyltransferase" evidence="5">
    <location>
        <begin position="123"/>
        <end position="271"/>
    </location>
</feature>
<feature type="binding site" evidence="4">
    <location>
        <position position="151"/>
    </location>
    <ligand>
        <name>S-adenosyl-L-methionine</name>
        <dbReference type="ChEBI" id="CHEBI:59789"/>
    </ligand>
</feature>
<keyword evidence="3 4" id="KW-0949">S-adenosyl-L-methionine</keyword>
<name>A0ABW3J7X8_9HYPH</name>
<comment type="function">
    <text evidence="4">Methylates the class 1 translation termination release factors RF1/PrfA and RF2/PrfB on the glutamine residue of the universally conserved GGQ motif.</text>
</comment>
<dbReference type="Proteomes" id="UP001597102">
    <property type="component" value="Unassembled WGS sequence"/>
</dbReference>
<dbReference type="PANTHER" id="PTHR18895">
    <property type="entry name" value="HEMK METHYLTRANSFERASE"/>
    <property type="match status" value="1"/>
</dbReference>
<dbReference type="PANTHER" id="PTHR18895:SF74">
    <property type="entry name" value="MTRF1L RELEASE FACTOR GLUTAMINE METHYLTRANSFERASE"/>
    <property type="match status" value="1"/>
</dbReference>
<dbReference type="GO" id="GO:0102559">
    <property type="term" value="F:peptide chain release factor N(5)-glutamine methyltransferase activity"/>
    <property type="evidence" value="ECO:0007669"/>
    <property type="project" value="UniProtKB-EC"/>
</dbReference>
<dbReference type="InterPro" id="IPR029063">
    <property type="entry name" value="SAM-dependent_MTases_sf"/>
</dbReference>